<dbReference type="EMBL" id="JASPKZ010007645">
    <property type="protein sequence ID" value="KAJ9583189.1"/>
    <property type="molecule type" value="Genomic_DNA"/>
</dbReference>
<keyword evidence="2" id="KW-0472">Membrane</keyword>
<gene>
    <name evidence="4" type="ORF">L9F63_022460</name>
</gene>
<evidence type="ECO:0000259" key="3">
    <source>
        <dbReference type="PROSITE" id="PS51144"/>
    </source>
</evidence>
<evidence type="ECO:0000313" key="5">
    <source>
        <dbReference type="Proteomes" id="UP001233999"/>
    </source>
</evidence>
<dbReference type="Gene3D" id="3.10.200.10">
    <property type="entry name" value="Alpha carbonic anhydrase"/>
    <property type="match status" value="1"/>
</dbReference>
<dbReference type="InterPro" id="IPR001148">
    <property type="entry name" value="CA_dom"/>
</dbReference>
<evidence type="ECO:0000256" key="2">
    <source>
        <dbReference type="SAM" id="Phobius"/>
    </source>
</evidence>
<dbReference type="GO" id="GO:0008270">
    <property type="term" value="F:zinc ion binding"/>
    <property type="evidence" value="ECO:0007669"/>
    <property type="project" value="InterPro"/>
</dbReference>
<keyword evidence="5" id="KW-1185">Reference proteome</keyword>
<dbReference type="InterPro" id="IPR023561">
    <property type="entry name" value="Carbonic_anhydrase_a-class"/>
</dbReference>
<feature type="domain" description="Alpha-carbonic anhydrase" evidence="3">
    <location>
        <begin position="45"/>
        <end position="302"/>
    </location>
</feature>
<reference evidence="4" key="2">
    <citation type="submission" date="2023-05" db="EMBL/GenBank/DDBJ databases">
        <authorList>
            <person name="Fouks B."/>
        </authorList>
    </citation>
    <scope>NUCLEOTIDE SEQUENCE</scope>
    <source>
        <strain evidence="4">Stay&amp;Tobe</strain>
        <tissue evidence="4">Testes</tissue>
    </source>
</reference>
<dbReference type="GO" id="GO:0005737">
    <property type="term" value="C:cytoplasm"/>
    <property type="evidence" value="ECO:0007669"/>
    <property type="project" value="TreeGrafter"/>
</dbReference>
<dbReference type="AlphaFoldDB" id="A0AAD7ZLX0"/>
<dbReference type="GO" id="GO:0004089">
    <property type="term" value="F:carbonate dehydratase activity"/>
    <property type="evidence" value="ECO:0007669"/>
    <property type="project" value="InterPro"/>
</dbReference>
<dbReference type="SUPFAM" id="SSF51069">
    <property type="entry name" value="Carbonic anhydrase"/>
    <property type="match status" value="1"/>
</dbReference>
<dbReference type="Pfam" id="PF00194">
    <property type="entry name" value="Carb_anhydrase"/>
    <property type="match status" value="1"/>
</dbReference>
<dbReference type="InterPro" id="IPR036398">
    <property type="entry name" value="CA_dom_sf"/>
</dbReference>
<dbReference type="PROSITE" id="PS51144">
    <property type="entry name" value="ALPHA_CA_2"/>
    <property type="match status" value="1"/>
</dbReference>
<protein>
    <recommendedName>
        <fullName evidence="3">Alpha-carbonic anhydrase domain-containing protein</fullName>
    </recommendedName>
</protein>
<dbReference type="PANTHER" id="PTHR18952">
    <property type="entry name" value="CARBONIC ANHYDRASE"/>
    <property type="match status" value="1"/>
</dbReference>
<proteinExistence type="inferred from homology"/>
<keyword evidence="2" id="KW-0812">Transmembrane</keyword>
<name>A0AAD7ZLX0_DIPPU</name>
<dbReference type="PANTHER" id="PTHR18952:SF227">
    <property type="entry name" value="CARBONIC ANHYDRASE 13-RELATED"/>
    <property type="match status" value="1"/>
</dbReference>
<dbReference type="SMART" id="SM01057">
    <property type="entry name" value="Carb_anhydrase"/>
    <property type="match status" value="1"/>
</dbReference>
<reference evidence="4" key="1">
    <citation type="journal article" date="2023" name="IScience">
        <title>Live-bearing cockroach genome reveals convergent evolutionary mechanisms linked to viviparity in insects and beyond.</title>
        <authorList>
            <person name="Fouks B."/>
            <person name="Harrison M.C."/>
            <person name="Mikhailova A.A."/>
            <person name="Marchal E."/>
            <person name="English S."/>
            <person name="Carruthers M."/>
            <person name="Jennings E.C."/>
            <person name="Chiamaka E.L."/>
            <person name="Frigard R.A."/>
            <person name="Pippel M."/>
            <person name="Attardo G.M."/>
            <person name="Benoit J.B."/>
            <person name="Bornberg-Bauer E."/>
            <person name="Tobe S.S."/>
        </authorList>
    </citation>
    <scope>NUCLEOTIDE SEQUENCE</scope>
    <source>
        <strain evidence="4">Stay&amp;Tobe</strain>
    </source>
</reference>
<accession>A0AAD7ZLX0</accession>
<dbReference type="Proteomes" id="UP001233999">
    <property type="component" value="Unassembled WGS sequence"/>
</dbReference>
<feature type="transmembrane region" description="Helical" evidence="2">
    <location>
        <begin position="6"/>
        <end position="24"/>
    </location>
</feature>
<comment type="caution">
    <text evidence="4">The sequence shown here is derived from an EMBL/GenBank/DDBJ whole genome shotgun (WGS) entry which is preliminary data.</text>
</comment>
<dbReference type="CDD" id="cd00326">
    <property type="entry name" value="alpha_CA"/>
    <property type="match status" value="1"/>
</dbReference>
<evidence type="ECO:0000256" key="1">
    <source>
        <dbReference type="ARBA" id="ARBA00010718"/>
    </source>
</evidence>
<keyword evidence="2" id="KW-1133">Transmembrane helix</keyword>
<evidence type="ECO:0000313" key="4">
    <source>
        <dbReference type="EMBL" id="KAJ9583189.1"/>
    </source>
</evidence>
<sequence length="302" mass="34456">MTHFNVMEFLVVCTCIILMAFLLTEILDWTQLFSCAEYQKPIIIINYGYTSHNGPQTWQNQFPEFVGNNQSPINIETTQAIVMNCSEPLVWQNYDINPIIMNVTNDGHTVVVTGVWEDTPKLSGGPLGTEEYEFHSLIFHWGPCDAEGSEHSLDNSRYAMELQMVHVKKGYSSTMDVVDSKDKEGIAIISFFFQIAPVDNPLLDSIVNNLFLIAQPGSTSVIPQFPLNQVYPPFENKYYTYNGSLTQPPCYESVIWIIQPEGLAVSSRQMNQFRMLYSEDGRMCSNLRPVQPLNDRDILYYD</sequence>
<comment type="similarity">
    <text evidence="1">Belongs to the alpha-carbonic anhydrase family.</text>
</comment>
<organism evidence="4 5">
    <name type="scientific">Diploptera punctata</name>
    <name type="common">Pacific beetle cockroach</name>
    <dbReference type="NCBI Taxonomy" id="6984"/>
    <lineage>
        <taxon>Eukaryota</taxon>
        <taxon>Metazoa</taxon>
        <taxon>Ecdysozoa</taxon>
        <taxon>Arthropoda</taxon>
        <taxon>Hexapoda</taxon>
        <taxon>Insecta</taxon>
        <taxon>Pterygota</taxon>
        <taxon>Neoptera</taxon>
        <taxon>Polyneoptera</taxon>
        <taxon>Dictyoptera</taxon>
        <taxon>Blattodea</taxon>
        <taxon>Blaberoidea</taxon>
        <taxon>Blaberidae</taxon>
        <taxon>Diplopterinae</taxon>
        <taxon>Diploptera</taxon>
    </lineage>
</organism>